<feature type="compositionally biased region" description="Low complexity" evidence="1">
    <location>
        <begin position="2175"/>
        <end position="2185"/>
    </location>
</feature>
<dbReference type="Proteomes" id="UP000224006">
    <property type="component" value="Chromosome VII"/>
</dbReference>
<feature type="compositionally biased region" description="Basic and acidic residues" evidence="1">
    <location>
        <begin position="858"/>
        <end position="867"/>
    </location>
</feature>
<sequence>MQSESARCAALEAAISAPAGDVKTRGSASPYVQPFSPSPLRLARTLSGLILPFLPTAPSPVEAGDGFIGNPRGSETHEAERAKRERKTIQQRQRVPRSEYEKKTRHERGKLPHRAPRPAPRRVLVTGADHARESRRSDTGGDNVEGPIEKKAAHPLRVCSGDGASQSGEALLETDACWAAPRGESLKSHEGCEADTDDEVKDDPWALTSGAASGGTKGEEKEPDAGSVASLSTFPSLCDTHGCTSSLCLVSRSRRSSRSSLASSAERSLPPSASDAEDKTEETEDAEGGEAEDSPTSPPLDAHQEDASSAEEDAEASLPGAENAGAKERGGQAAPHSAFERERPREAQRESKRHFYRSFTRFCYRAAARADANASASREKSEEQERMVRHALSMLRFLYRLHAQTEGRAFQSQIRVAETPGSSRGDDARRTPRRQQTETEINPAASGTLGEPAITAPERRTPFITSSTASQLMTTSADSYSSSFSSSSSLTPLSPGAAEDGLRTTLGGGGRDVETGEGKRGKRASGAVADGVSKAGATDQTAADAAAASEEGEPGSAAEEKTARAERGEGQEREAASEGREGDGGGRADQLDGTRRAPLQKLYEVGAAGSGVAPMSSAAASRSGIAARSSLSAEGAEGGARQALLFYAAESEVAWISSLDFDEKRREEESTLLAPPRDRETEPQRTRSASCSPPAGSRHGRSHAASASSPGGACARLSTSSPVSPSFPLTRAPPPCPPAAPEAAWLPGGLASSASRPAPQCRLARTSTAAPAWGCARRRARNCPPAPADELAKAVRKTEAALLALAGDEETARVLAVVRSHRMGGEAAAERPLPASGESPAAGSQGLWVAGAARELAETGGGDRRGEAPAGDGGRCSGRRERGLKGGWSRSQTVEGDTVRQPIAELHRGGGAEPGKTWDSRGFSQAQETAEGQKAPTRWSPLWEVEGGEAYIGLNRRGSSKTNGTALGAAGVDGGDTREEALGDRARAQNGEAEQSDGDATGSREGSRATWQRREAGYGGSNEAAAALQAAAGRETERQTPYGESQKADREMSLPQEVKFANKRDGARLSDLKAEAELTAACVFSATNSGSSLPRSGDRRRVLYAASSRAADEPLVATLRIVNGKPSWGNREEETLDTCEPREGGCSALHAARALGSSAKGLSIGEGQTANLPRLGPSSPSPLAASSSPPASGSRDGLEGRASPSSSPPVSSFAPAEAAAEADVLSGRPGGVRSQTPLGVACGEGAGAGDKFDSRSTNDSGRRQGPPSGDRRGGGVRTPELVVRWTEPGAEVVEVAGAFSCPPWSERVPLPWDSAEKCFRLNLLQVFSPVVLHAPEQTREQRLHISARSSSHATVSRAEGGGPAEGQHSPAMGLRDPANRFSPDAQAGEKKTFFSSHLSSLLFDATTRWRTPFSRAGEETDGDKLQPSSSETGDETHAEAITPSDPTAAVWVSTASGDGTAVLHLQLKFIVNGEWKCSKAFPVQDDGSGNLNNVVVLFRSRAPTPSTSASSAFSRTQTSFSSSIARQVDVGDGLQPPRYNPSRSPSSLPAFGDAWDVSTCLGSFFFSPAVPLSASMSLSASNFYPNFARELREADREEMTSWWRTEKRNRFLFFSYDRGYGGNATSAATCIDADESARQEDNFGTREGDASARRGGEARLASRTGPEAKTRLSSSSEFERGASMAASSLATPPSPVSSAEPSGGETRRQGFPRDPLSGGWNAQLLSTGALGASAASASLTEDTGDSSSSPRSSSRSPSSRPSATSSSGLASPAARSASPPQSAPLLLPAKSDDAAAAAEDRGRLSRGHEVLYRTEGASGRRGAATRFPAASRRVESHEGEDRRGADAGAAAWRREGGAGAKRGERRPGPSAAFQEVESQARHEARDAAGRRRQEASHEGEGGAVPEDKASAAGKASLRQEGRPRDAPNEERGDVKNGNEHERQGAARRRLGAPEREGAQEATHTRQKNATENVVRAAETSAFVDAFGGASAARAAGAAARLLVVLLLFCAEYFALVLLSLRLRAFFCLRLLVCAAACVAPVLSGAGRVSAGDAAGCLCGSRRRRDRRRAPAPPRDRAPHPPLARAASTSASSAAAGALQLSRPSSASAGLLRCLSAYESGSLAAADAAQSDGTIRRVTTLHDAAWPQRVLDFLQSPDILFELSQIHAEREKQRRQGVQRAAAAAGDETEDEADLSVSEEAERRRGEEEAEAADAESGGRPSSVEDEENLRKDSRRLALQCGAYMLPHPEKLESGGADAFFIASSPWDASLRNAGDPPHGLPAVASCASCAPSLAACASRFSAPPRGGKPGSLSTASDAVCVGVADGVGEWESFGLNPRMFAEELMTGCWRAALAEPWFRDFGAPTRGADGRSAAAGDAREQSRDRGSQAGKKKARQEDEAKAEVSGGGRRDAAASAGGKRDRGEEGEAHSADGNGREDEGRRQRKARESRDSAAQSSGQTEEDACPPTCPQYRSRRRATSSSFHSVESEEEFSLFITTEDGASMDTVRSEPVLRESSYLSCELSDSGSPSSASPPPASPTAPSSSPSPLTPSSPSSPSASSLPPSSRSSASSESPSSSAPSSISSSFSSSSLSSSPPVSVSASSVSSPPSSASDVGVTGGRADEAGRKALEILRKGFAATRSFGSSTALVVCLDGLRGRLGIANLGDSALMLLRRQPRLCRMTCAHRSQEQQHQFNCPFQLSCLPTPSQYADLVGQGKGTLVRVLRSATMLPQDTPDMARVYCVSAQEGDLLILGTDGVFDNLFDHEICSLANLALSPYEACELLGDASRATSAQAVAAAIAEAAAYKSCNPLAKTPFMKHARRAKTHFMGGKMDDITVVACWVTREPHASERGEPRRPVSSPPESASPLAADASGLQGRESGAARGEETGRRLHGARASTCQTCV</sequence>
<evidence type="ECO:0000313" key="4">
    <source>
        <dbReference type="EMBL" id="PFH33732.1"/>
    </source>
</evidence>
<dbReference type="KEGG" id="bbes:BESB_079480"/>
<feature type="region of interest" description="Disordered" evidence="1">
    <location>
        <begin position="408"/>
        <end position="460"/>
    </location>
</feature>
<dbReference type="InterPro" id="IPR036457">
    <property type="entry name" value="PPM-type-like_dom_sf"/>
</dbReference>
<evidence type="ECO:0000259" key="3">
    <source>
        <dbReference type="PROSITE" id="PS51746"/>
    </source>
</evidence>
<dbReference type="PROSITE" id="PS51746">
    <property type="entry name" value="PPM_2"/>
    <property type="match status" value="1"/>
</dbReference>
<gene>
    <name evidence="4" type="ORF">BESB_079480</name>
</gene>
<feature type="region of interest" description="Disordered" evidence="1">
    <location>
        <begin position="2849"/>
        <end position="2906"/>
    </location>
</feature>
<dbReference type="GO" id="GO:0004722">
    <property type="term" value="F:protein serine/threonine phosphatase activity"/>
    <property type="evidence" value="ECO:0007669"/>
    <property type="project" value="TreeGrafter"/>
</dbReference>
<feature type="region of interest" description="Disordered" evidence="1">
    <location>
        <begin position="954"/>
        <end position="1054"/>
    </location>
</feature>
<keyword evidence="2" id="KW-0812">Transmembrane</keyword>
<feature type="compositionally biased region" description="Basic and acidic residues" evidence="1">
    <location>
        <begin position="2395"/>
        <end position="2451"/>
    </location>
</feature>
<feature type="compositionally biased region" description="Polar residues" evidence="1">
    <location>
        <begin position="1685"/>
        <end position="1700"/>
    </location>
</feature>
<feature type="region of interest" description="Disordered" evidence="1">
    <location>
        <begin position="2365"/>
        <end position="2620"/>
    </location>
</feature>
<feature type="region of interest" description="Disordered" evidence="1">
    <location>
        <begin position="1638"/>
        <end position="1971"/>
    </location>
</feature>
<keyword evidence="2" id="KW-1133">Transmembrane helix</keyword>
<feature type="compositionally biased region" description="Low complexity" evidence="1">
    <location>
        <begin position="1724"/>
        <end position="1789"/>
    </location>
</feature>
<dbReference type="OrthoDB" id="60843at2759"/>
<feature type="region of interest" description="Disordered" evidence="1">
    <location>
        <begin position="2171"/>
        <end position="2230"/>
    </location>
</feature>
<evidence type="ECO:0000313" key="5">
    <source>
        <dbReference type="Proteomes" id="UP000224006"/>
    </source>
</evidence>
<feature type="transmembrane region" description="Helical" evidence="2">
    <location>
        <begin position="2001"/>
        <end position="2020"/>
    </location>
</feature>
<feature type="compositionally biased region" description="Low complexity" evidence="1">
    <location>
        <begin position="2540"/>
        <end position="2613"/>
    </location>
</feature>
<dbReference type="CDD" id="cd02859">
    <property type="entry name" value="E_set_AMPKbeta_like_N"/>
    <property type="match status" value="1"/>
</dbReference>
<dbReference type="GeneID" id="40312875"/>
<feature type="compositionally biased region" description="Basic and acidic residues" evidence="1">
    <location>
        <begin position="676"/>
        <end position="685"/>
    </location>
</feature>
<feature type="region of interest" description="Disordered" evidence="1">
    <location>
        <begin position="664"/>
        <end position="740"/>
    </location>
</feature>
<feature type="region of interest" description="Disordered" evidence="1">
    <location>
        <begin position="858"/>
        <end position="938"/>
    </location>
</feature>
<evidence type="ECO:0000256" key="1">
    <source>
        <dbReference type="SAM" id="MobiDB-lite"/>
    </source>
</evidence>
<feature type="compositionally biased region" description="Basic and acidic residues" evidence="1">
    <location>
        <begin position="74"/>
        <end position="83"/>
    </location>
</feature>
<feature type="compositionally biased region" description="Basic and acidic residues" evidence="1">
    <location>
        <begin position="2849"/>
        <end position="2858"/>
    </location>
</feature>
<feature type="transmembrane region" description="Helical" evidence="2">
    <location>
        <begin position="2027"/>
        <end position="2046"/>
    </location>
</feature>
<feature type="compositionally biased region" description="Basic and acidic residues" evidence="1">
    <location>
        <begin position="2377"/>
        <end position="2386"/>
    </location>
</feature>
<feature type="compositionally biased region" description="Basic and acidic residues" evidence="1">
    <location>
        <begin position="1917"/>
        <end position="1944"/>
    </location>
</feature>
<dbReference type="Gene3D" id="3.60.40.10">
    <property type="entry name" value="PPM-type phosphatase domain"/>
    <property type="match status" value="1"/>
</dbReference>
<dbReference type="InterPro" id="IPR013783">
    <property type="entry name" value="Ig-like_fold"/>
</dbReference>
<feature type="compositionally biased region" description="Basic and acidic residues" evidence="1">
    <location>
        <begin position="975"/>
        <end position="987"/>
    </location>
</feature>
<feature type="region of interest" description="Disordered" evidence="1">
    <location>
        <begin position="1413"/>
        <end position="1445"/>
    </location>
</feature>
<feature type="compositionally biased region" description="Basic and acidic residues" evidence="1">
    <location>
        <begin position="558"/>
        <end position="595"/>
    </location>
</feature>
<dbReference type="VEuPathDB" id="ToxoDB:BESB_079480"/>
<feature type="compositionally biased region" description="Basic and acidic residues" evidence="1">
    <location>
        <begin position="129"/>
        <end position="139"/>
    </location>
</feature>
<feature type="compositionally biased region" description="Low complexity" evidence="1">
    <location>
        <begin position="1202"/>
        <end position="1222"/>
    </location>
</feature>
<dbReference type="SUPFAM" id="SSF81606">
    <property type="entry name" value="PP2C-like"/>
    <property type="match status" value="1"/>
</dbReference>
<dbReference type="Gene3D" id="2.60.40.10">
    <property type="entry name" value="Immunoglobulins"/>
    <property type="match status" value="1"/>
</dbReference>
<feature type="compositionally biased region" description="Pro residues" evidence="1">
    <location>
        <begin position="731"/>
        <end position="740"/>
    </location>
</feature>
<feature type="compositionally biased region" description="Basic and acidic residues" evidence="1">
    <location>
        <begin position="338"/>
        <end position="350"/>
    </location>
</feature>
<feature type="region of interest" description="Disordered" evidence="1">
    <location>
        <begin position="1162"/>
        <end position="1278"/>
    </location>
</feature>
<feature type="region of interest" description="Disordered" evidence="1">
    <location>
        <begin position="2065"/>
        <end position="2085"/>
    </location>
</feature>
<reference evidence="4 5" key="1">
    <citation type="submission" date="2017-09" db="EMBL/GenBank/DDBJ databases">
        <title>Genome sequencing of Besnoitia besnoiti strain Bb-Ger1.</title>
        <authorList>
            <person name="Schares G."/>
            <person name="Venepally P."/>
            <person name="Lorenzi H.A."/>
        </authorList>
    </citation>
    <scope>NUCLEOTIDE SEQUENCE [LARGE SCALE GENOMIC DNA]</scope>
    <source>
        <strain evidence="4 5">Bb-Ger1</strain>
    </source>
</reference>
<protein>
    <recommendedName>
        <fullName evidence="3">PPM-type phosphatase domain-containing protein</fullName>
    </recommendedName>
</protein>
<name>A0A2A9MEB8_BESBE</name>
<feature type="compositionally biased region" description="Low complexity" evidence="1">
    <location>
        <begin position="1172"/>
        <end position="1195"/>
    </location>
</feature>
<feature type="compositionally biased region" description="Low complexity" evidence="1">
    <location>
        <begin position="258"/>
        <end position="274"/>
    </location>
</feature>
<feature type="compositionally biased region" description="Low complexity" evidence="1">
    <location>
        <begin position="2859"/>
        <end position="2872"/>
    </location>
</feature>
<feature type="region of interest" description="Disordered" evidence="1">
    <location>
        <begin position="478"/>
        <end position="597"/>
    </location>
</feature>
<feature type="domain" description="PPM-type phosphatase" evidence="3">
    <location>
        <begin position="2599"/>
        <end position="2844"/>
    </location>
</feature>
<evidence type="ECO:0000256" key="2">
    <source>
        <dbReference type="SAM" id="Phobius"/>
    </source>
</evidence>
<accession>A0A2A9MEB8</accession>
<feature type="compositionally biased region" description="Low complexity" evidence="1">
    <location>
        <begin position="535"/>
        <end position="557"/>
    </location>
</feature>
<dbReference type="EMBL" id="NWUJ01000008">
    <property type="protein sequence ID" value="PFH33732.1"/>
    <property type="molecule type" value="Genomic_DNA"/>
</dbReference>
<feature type="region of interest" description="Disordered" evidence="1">
    <location>
        <begin position="58"/>
        <end position="149"/>
    </location>
</feature>
<dbReference type="PANTHER" id="PTHR12320">
    <property type="entry name" value="PROTEIN PHOSPHATASE 2C"/>
    <property type="match status" value="1"/>
</dbReference>
<feature type="compositionally biased region" description="Low complexity" evidence="1">
    <location>
        <begin position="2366"/>
        <end position="2376"/>
    </location>
</feature>
<feature type="compositionally biased region" description="Acidic residues" evidence="1">
    <location>
        <begin position="2186"/>
        <end position="2198"/>
    </location>
</feature>
<feature type="region of interest" description="Disordered" evidence="1">
    <location>
        <begin position="187"/>
        <end position="352"/>
    </location>
</feature>
<feature type="compositionally biased region" description="Acidic residues" evidence="1">
    <location>
        <begin position="278"/>
        <end position="293"/>
    </location>
</feature>
<feature type="compositionally biased region" description="Basic and acidic residues" evidence="1">
    <location>
        <begin position="1250"/>
        <end position="1262"/>
    </location>
</feature>
<dbReference type="InterPro" id="IPR039123">
    <property type="entry name" value="PPTC7"/>
</dbReference>
<feature type="compositionally biased region" description="Low complexity" evidence="1">
    <location>
        <begin position="478"/>
        <end position="494"/>
    </location>
</feature>
<feature type="compositionally biased region" description="Basic and acidic residues" evidence="1">
    <location>
        <begin position="1638"/>
        <end position="1657"/>
    </location>
</feature>
<feature type="compositionally biased region" description="Basic residues" evidence="1">
    <location>
        <begin position="105"/>
        <end position="120"/>
    </location>
</feature>
<dbReference type="PANTHER" id="PTHR12320:SF1">
    <property type="entry name" value="PROTEIN PHOSPHATASE PTC7 HOMOLOG"/>
    <property type="match status" value="1"/>
</dbReference>
<dbReference type="STRING" id="94643.A0A2A9MEB8"/>
<proteinExistence type="predicted"/>
<feature type="compositionally biased region" description="Basic and acidic residues" evidence="1">
    <location>
        <begin position="1832"/>
        <end position="1845"/>
    </location>
</feature>
<dbReference type="RefSeq" id="XP_029217741.1">
    <property type="nucleotide sequence ID" value="XM_029366310.1"/>
</dbReference>
<dbReference type="InterPro" id="IPR001932">
    <property type="entry name" value="PPM-type_phosphatase-like_dom"/>
</dbReference>
<keyword evidence="2" id="KW-0472">Membrane</keyword>
<feature type="compositionally biased region" description="Basic and acidic residues" evidence="1">
    <location>
        <begin position="1878"/>
        <end position="1909"/>
    </location>
</feature>
<organism evidence="4 5">
    <name type="scientific">Besnoitia besnoiti</name>
    <name type="common">Apicomplexan protozoan</name>
    <dbReference type="NCBI Taxonomy" id="94643"/>
    <lineage>
        <taxon>Eukaryota</taxon>
        <taxon>Sar</taxon>
        <taxon>Alveolata</taxon>
        <taxon>Apicomplexa</taxon>
        <taxon>Conoidasida</taxon>
        <taxon>Coccidia</taxon>
        <taxon>Eucoccidiorida</taxon>
        <taxon>Eimeriorina</taxon>
        <taxon>Sarcocystidae</taxon>
        <taxon>Besnoitia</taxon>
    </lineage>
</organism>
<comment type="caution">
    <text evidence="4">The sequence shown here is derived from an EMBL/GenBank/DDBJ whole genome shotgun (WGS) entry which is preliminary data.</text>
</comment>
<feature type="compositionally biased region" description="Basic and acidic residues" evidence="1">
    <location>
        <begin position="1790"/>
        <end position="1812"/>
    </location>
</feature>
<feature type="region of interest" description="Disordered" evidence="1">
    <location>
        <begin position="1344"/>
        <end position="1386"/>
    </location>
</feature>
<keyword evidence="5" id="KW-1185">Reference proteome</keyword>
<feature type="compositionally biased region" description="Low complexity" evidence="1">
    <location>
        <begin position="703"/>
        <end position="713"/>
    </location>
</feature>
<feature type="compositionally biased region" description="Basic and acidic residues" evidence="1">
    <location>
        <begin position="1852"/>
        <end position="1867"/>
    </location>
</feature>